<keyword evidence="1" id="KW-0472">Membrane</keyword>
<dbReference type="AlphaFoldDB" id="A0AAE0L0L6"/>
<feature type="transmembrane region" description="Helical" evidence="1">
    <location>
        <begin position="12"/>
        <end position="31"/>
    </location>
</feature>
<dbReference type="Proteomes" id="UP001190700">
    <property type="component" value="Unassembled WGS sequence"/>
</dbReference>
<comment type="caution">
    <text evidence="3">The sequence shown here is derived from an EMBL/GenBank/DDBJ whole genome shotgun (WGS) entry which is preliminary data.</text>
</comment>
<dbReference type="InterPro" id="IPR002656">
    <property type="entry name" value="Acyl_transf_3_dom"/>
</dbReference>
<organism evidence="3 4">
    <name type="scientific">Cymbomonas tetramitiformis</name>
    <dbReference type="NCBI Taxonomy" id="36881"/>
    <lineage>
        <taxon>Eukaryota</taxon>
        <taxon>Viridiplantae</taxon>
        <taxon>Chlorophyta</taxon>
        <taxon>Pyramimonadophyceae</taxon>
        <taxon>Pyramimonadales</taxon>
        <taxon>Pyramimonadaceae</taxon>
        <taxon>Cymbomonas</taxon>
    </lineage>
</organism>
<evidence type="ECO:0000313" key="3">
    <source>
        <dbReference type="EMBL" id="KAK3267512.1"/>
    </source>
</evidence>
<dbReference type="InterPro" id="IPR052728">
    <property type="entry name" value="O2_lipid_transport_reg"/>
</dbReference>
<feature type="transmembrane region" description="Helical" evidence="1">
    <location>
        <begin position="141"/>
        <end position="164"/>
    </location>
</feature>
<keyword evidence="1" id="KW-0812">Transmembrane</keyword>
<name>A0AAE0L0L6_9CHLO</name>
<evidence type="ECO:0000259" key="2">
    <source>
        <dbReference type="Pfam" id="PF01757"/>
    </source>
</evidence>
<reference evidence="3 4" key="1">
    <citation type="journal article" date="2015" name="Genome Biol. Evol.">
        <title>Comparative Genomics of a Bacterivorous Green Alga Reveals Evolutionary Causalities and Consequences of Phago-Mixotrophic Mode of Nutrition.</title>
        <authorList>
            <person name="Burns J.A."/>
            <person name="Paasch A."/>
            <person name="Narechania A."/>
            <person name="Kim E."/>
        </authorList>
    </citation>
    <scope>NUCLEOTIDE SEQUENCE [LARGE SCALE GENOMIC DNA]</scope>
    <source>
        <strain evidence="3 4">PLY_AMNH</strain>
    </source>
</reference>
<dbReference type="GO" id="GO:0016747">
    <property type="term" value="F:acyltransferase activity, transferring groups other than amino-acyl groups"/>
    <property type="evidence" value="ECO:0007669"/>
    <property type="project" value="InterPro"/>
</dbReference>
<gene>
    <name evidence="3" type="ORF">CYMTET_23937</name>
</gene>
<keyword evidence="1" id="KW-1133">Transmembrane helix</keyword>
<feature type="domain" description="Acyltransferase 3" evidence="2">
    <location>
        <begin position="6"/>
        <end position="170"/>
    </location>
</feature>
<proteinExistence type="predicted"/>
<evidence type="ECO:0000256" key="1">
    <source>
        <dbReference type="SAM" id="Phobius"/>
    </source>
</evidence>
<dbReference type="Pfam" id="PF01757">
    <property type="entry name" value="Acyl_transf_3"/>
    <property type="match status" value="1"/>
</dbReference>
<feature type="transmembrane region" description="Helical" evidence="1">
    <location>
        <begin position="98"/>
        <end position="121"/>
    </location>
</feature>
<protein>
    <recommendedName>
        <fullName evidence="2">Acyltransferase 3 domain-containing protein</fullName>
    </recommendedName>
</protein>
<accession>A0AAE0L0L6</accession>
<dbReference type="PANTHER" id="PTHR11161">
    <property type="entry name" value="O-ACYLTRANSFERASE"/>
    <property type="match status" value="1"/>
</dbReference>
<evidence type="ECO:0000313" key="4">
    <source>
        <dbReference type="Proteomes" id="UP001190700"/>
    </source>
</evidence>
<dbReference type="PANTHER" id="PTHR11161:SF0">
    <property type="entry name" value="O-ACYLTRANSFERASE LIKE PROTEIN"/>
    <property type="match status" value="1"/>
</dbReference>
<keyword evidence="4" id="KW-1185">Reference proteome</keyword>
<sequence length="204" mass="22431">MYYGPVDGLRSLSSLSLVLLHATIVTSLLLPNKGMQWEAFMNNPLVGVFRGGGCQVDVFLMLSGFLLSTRLRTELEPKNGGFSLQEISTSIAKRALRLWPILLLVCLISIVFQDCWCPYYLNRLSLLGFINNYFDVRIYGGFTMTVAWSVCVDFQAGVCLLLVLTGLRAALGRHSAAFAPAGSPRLNPSSRVAALEPLEQGRRA</sequence>
<dbReference type="EMBL" id="LGRX02012360">
    <property type="protein sequence ID" value="KAK3267512.1"/>
    <property type="molecule type" value="Genomic_DNA"/>
</dbReference>